<protein>
    <recommendedName>
        <fullName evidence="3">histidine kinase</fullName>
        <ecNumber evidence="3">2.7.13.3</ecNumber>
    </recommendedName>
</protein>
<keyword evidence="6" id="KW-0808">Transferase</keyword>
<keyword evidence="5 14" id="KW-0597">Phosphoprotein</keyword>
<keyword evidence="12" id="KW-0902">Two-component regulatory system</keyword>
<evidence type="ECO:0000256" key="9">
    <source>
        <dbReference type="ARBA" id="ARBA00022777"/>
    </source>
</evidence>
<keyword evidence="4" id="KW-1003">Cell membrane</keyword>
<gene>
    <name evidence="18" type="ORF">THII_1019</name>
</gene>
<keyword evidence="15" id="KW-0175">Coiled coil</keyword>
<feature type="domain" description="Histidine kinase" evidence="16">
    <location>
        <begin position="70"/>
        <end position="304"/>
    </location>
</feature>
<dbReference type="SMART" id="SM00387">
    <property type="entry name" value="HATPase_c"/>
    <property type="match status" value="1"/>
</dbReference>
<dbReference type="PROSITE" id="PS50109">
    <property type="entry name" value="HIS_KIN"/>
    <property type="match status" value="1"/>
</dbReference>
<dbReference type="CDD" id="cd17546">
    <property type="entry name" value="REC_hyHK_CKI1_RcsC-like"/>
    <property type="match status" value="1"/>
</dbReference>
<evidence type="ECO:0000256" key="12">
    <source>
        <dbReference type="ARBA" id="ARBA00023012"/>
    </source>
</evidence>
<name>A0A090BUL5_9GAMM</name>
<keyword evidence="10" id="KW-0067">ATP-binding</keyword>
<evidence type="ECO:0000256" key="13">
    <source>
        <dbReference type="ARBA" id="ARBA00023136"/>
    </source>
</evidence>
<dbReference type="CDD" id="cd16922">
    <property type="entry name" value="HATPase_EvgS-ArcB-TorS-like"/>
    <property type="match status" value="1"/>
</dbReference>
<dbReference type="FunFam" id="1.10.287.130:FF:000003">
    <property type="entry name" value="Histidine kinase"/>
    <property type="match status" value="1"/>
</dbReference>
<evidence type="ECO:0000256" key="3">
    <source>
        <dbReference type="ARBA" id="ARBA00012438"/>
    </source>
</evidence>
<evidence type="ECO:0000256" key="14">
    <source>
        <dbReference type="PROSITE-ProRule" id="PRU00169"/>
    </source>
</evidence>
<dbReference type="InterPro" id="IPR036097">
    <property type="entry name" value="HisK_dim/P_sf"/>
</dbReference>
<dbReference type="InterPro" id="IPR003594">
    <property type="entry name" value="HATPase_dom"/>
</dbReference>
<dbReference type="Pfam" id="PF00512">
    <property type="entry name" value="HisKA"/>
    <property type="match status" value="1"/>
</dbReference>
<dbReference type="GO" id="GO:0005886">
    <property type="term" value="C:plasma membrane"/>
    <property type="evidence" value="ECO:0007669"/>
    <property type="project" value="UniProtKB-SubCell"/>
</dbReference>
<evidence type="ECO:0000256" key="6">
    <source>
        <dbReference type="ARBA" id="ARBA00022679"/>
    </source>
</evidence>
<dbReference type="PANTHER" id="PTHR45339:SF1">
    <property type="entry name" value="HYBRID SIGNAL TRANSDUCTION HISTIDINE KINASE J"/>
    <property type="match status" value="1"/>
</dbReference>
<dbReference type="PANTHER" id="PTHR45339">
    <property type="entry name" value="HYBRID SIGNAL TRANSDUCTION HISTIDINE KINASE J"/>
    <property type="match status" value="1"/>
</dbReference>
<dbReference type="Pfam" id="PF02518">
    <property type="entry name" value="HATPase_c"/>
    <property type="match status" value="1"/>
</dbReference>
<dbReference type="HOGENOM" id="CLU_000445_104_15_6"/>
<dbReference type="Proteomes" id="UP000031623">
    <property type="component" value="Chromosome"/>
</dbReference>
<dbReference type="FunFam" id="3.30.565.10:FF:000010">
    <property type="entry name" value="Sensor histidine kinase RcsC"/>
    <property type="match status" value="1"/>
</dbReference>
<keyword evidence="9 18" id="KW-0418">Kinase</keyword>
<evidence type="ECO:0000256" key="7">
    <source>
        <dbReference type="ARBA" id="ARBA00022692"/>
    </source>
</evidence>
<dbReference type="STRING" id="40754.THII_1019"/>
<dbReference type="SUPFAM" id="SSF55874">
    <property type="entry name" value="ATPase domain of HSP90 chaperone/DNA topoisomerase II/histidine kinase"/>
    <property type="match status" value="1"/>
</dbReference>
<dbReference type="InterPro" id="IPR011006">
    <property type="entry name" value="CheY-like_superfamily"/>
</dbReference>
<evidence type="ECO:0000313" key="19">
    <source>
        <dbReference type="Proteomes" id="UP000031623"/>
    </source>
</evidence>
<feature type="modified residue" description="4-aspartylphosphate" evidence="14">
    <location>
        <position position="515"/>
    </location>
</feature>
<evidence type="ECO:0000256" key="5">
    <source>
        <dbReference type="ARBA" id="ARBA00022553"/>
    </source>
</evidence>
<dbReference type="Gene3D" id="3.40.50.2300">
    <property type="match status" value="2"/>
</dbReference>
<evidence type="ECO:0000256" key="15">
    <source>
        <dbReference type="SAM" id="Coils"/>
    </source>
</evidence>
<comment type="subcellular location">
    <subcellularLocation>
        <location evidence="2">Cell membrane</location>
        <topology evidence="2">Multi-pass membrane protein</topology>
    </subcellularLocation>
</comment>
<dbReference type="SUPFAM" id="SSF52172">
    <property type="entry name" value="CheY-like"/>
    <property type="match status" value="2"/>
</dbReference>
<dbReference type="PROSITE" id="PS50110">
    <property type="entry name" value="RESPONSE_REGULATORY"/>
    <property type="match status" value="2"/>
</dbReference>
<comment type="catalytic activity">
    <reaction evidence="1">
        <text>ATP + protein L-histidine = ADP + protein N-phospho-L-histidine.</text>
        <dbReference type="EC" id="2.7.13.3"/>
    </reaction>
</comment>
<dbReference type="Pfam" id="PF00072">
    <property type="entry name" value="Response_reg"/>
    <property type="match status" value="1"/>
</dbReference>
<evidence type="ECO:0000256" key="11">
    <source>
        <dbReference type="ARBA" id="ARBA00022989"/>
    </source>
</evidence>
<sequence length="591" mass="66014">MPIKKSTKEQLLVEIEQLQHLLETLRSEKANLEIMLETTTEHADAIESQLLTAREIAEEASRAKSQFLANMSHEIRTPLNGIIGMTNLLSDTPLTYVQRDYVDTIRTSGEVLLALVNDILDFSKIEAGKLDLESQPIDLRQCIEESLDLLAPAAAQKQINLAYLIANDTPEIVVSDVTRLRQILGNLLSNAVKFTPHGGEVVVSVSAYPLSAEENSPSEKSTDYTEYELHFAVKDTGIGIPPERVNTIFQSFSQVDASITRKYGGTGLGLVISQRLSQMMGGQIWVESEVGTGSTFHVTIVTQASYSEHYAHLTRKHPHLLNKRLLISSSNKTNCMLLKQQTKRWGMKSQIATTLLEVFGALRQNPQWDVIIVEMSSPENKDLILLEKMTKFQKKRLPLILLVPIYHIQQNQPNIVACLSKPIKPIKLYEVLIELFTPPAHTTPLPPTATTHSLPKTILNSNPLKILLAEDNLVNQKVALLLLKKLGHEVVDVVSNGLEVLTALQRHSYDIIFMDIQMPEMDGLTATRQIIKEWSGKPRPWIIAMTANAMQGDREICLAAGMDDYLSKPIREEELAQALLQCYSHKDISSS</sequence>
<dbReference type="SMART" id="SM00388">
    <property type="entry name" value="HisKA"/>
    <property type="match status" value="1"/>
</dbReference>
<dbReference type="GO" id="GO:0005524">
    <property type="term" value="F:ATP binding"/>
    <property type="evidence" value="ECO:0007669"/>
    <property type="project" value="UniProtKB-KW"/>
</dbReference>
<keyword evidence="8" id="KW-0547">Nucleotide-binding</keyword>
<dbReference type="InterPro" id="IPR036890">
    <property type="entry name" value="HATPase_C_sf"/>
</dbReference>
<keyword evidence="19" id="KW-1185">Reference proteome</keyword>
<accession>A0A090BUL5</accession>
<dbReference type="Gene3D" id="1.10.287.130">
    <property type="match status" value="1"/>
</dbReference>
<dbReference type="SMART" id="SM00448">
    <property type="entry name" value="REC"/>
    <property type="match status" value="1"/>
</dbReference>
<evidence type="ECO:0000256" key="2">
    <source>
        <dbReference type="ARBA" id="ARBA00004651"/>
    </source>
</evidence>
<dbReference type="InterPro" id="IPR004358">
    <property type="entry name" value="Sig_transdc_His_kin-like_C"/>
</dbReference>
<evidence type="ECO:0000313" key="18">
    <source>
        <dbReference type="EMBL" id="BAP55316.1"/>
    </source>
</evidence>
<evidence type="ECO:0000256" key="8">
    <source>
        <dbReference type="ARBA" id="ARBA00022741"/>
    </source>
</evidence>
<dbReference type="KEGG" id="tig:THII_1019"/>
<evidence type="ECO:0000259" key="17">
    <source>
        <dbReference type="PROSITE" id="PS50110"/>
    </source>
</evidence>
<evidence type="ECO:0000256" key="4">
    <source>
        <dbReference type="ARBA" id="ARBA00022475"/>
    </source>
</evidence>
<dbReference type="PRINTS" id="PR00344">
    <property type="entry name" value="BCTRLSENSOR"/>
</dbReference>
<organism evidence="18 19">
    <name type="scientific">Thioploca ingrica</name>
    <dbReference type="NCBI Taxonomy" id="40754"/>
    <lineage>
        <taxon>Bacteria</taxon>
        <taxon>Pseudomonadati</taxon>
        <taxon>Pseudomonadota</taxon>
        <taxon>Gammaproteobacteria</taxon>
        <taxon>Thiotrichales</taxon>
        <taxon>Thiotrichaceae</taxon>
        <taxon>Thioploca</taxon>
    </lineage>
</organism>
<dbReference type="AlphaFoldDB" id="A0A090BUL5"/>
<feature type="coiled-coil region" evidence="15">
    <location>
        <begin position="8"/>
        <end position="42"/>
    </location>
</feature>
<dbReference type="CDD" id="cd00082">
    <property type="entry name" value="HisKA"/>
    <property type="match status" value="1"/>
</dbReference>
<dbReference type="InterPro" id="IPR005467">
    <property type="entry name" value="His_kinase_dom"/>
</dbReference>
<dbReference type="SUPFAM" id="SSF47384">
    <property type="entry name" value="Homodimeric domain of signal transducing histidine kinase"/>
    <property type="match status" value="1"/>
</dbReference>
<comment type="caution">
    <text evidence="14">Lacks conserved residue(s) required for the propagation of feature annotation.</text>
</comment>
<evidence type="ECO:0000256" key="1">
    <source>
        <dbReference type="ARBA" id="ARBA00000085"/>
    </source>
</evidence>
<dbReference type="InterPro" id="IPR001789">
    <property type="entry name" value="Sig_transdc_resp-reg_receiver"/>
</dbReference>
<feature type="domain" description="Response regulatory" evidence="17">
    <location>
        <begin position="324"/>
        <end position="436"/>
    </location>
</feature>
<dbReference type="EMBL" id="AP014633">
    <property type="protein sequence ID" value="BAP55316.1"/>
    <property type="molecule type" value="Genomic_DNA"/>
</dbReference>
<dbReference type="EC" id="2.7.13.3" evidence="3"/>
<evidence type="ECO:0000259" key="16">
    <source>
        <dbReference type="PROSITE" id="PS50109"/>
    </source>
</evidence>
<reference evidence="18 19" key="1">
    <citation type="journal article" date="2014" name="ISME J.">
        <title>Ecophysiology of Thioploca ingrica as revealed by the complete genome sequence supplemented with proteomic evidence.</title>
        <authorList>
            <person name="Kojima H."/>
            <person name="Ogura Y."/>
            <person name="Yamamoto N."/>
            <person name="Togashi T."/>
            <person name="Mori H."/>
            <person name="Watanabe T."/>
            <person name="Nemoto F."/>
            <person name="Kurokawa K."/>
            <person name="Hayashi T."/>
            <person name="Fukui M."/>
        </authorList>
    </citation>
    <scope>NUCLEOTIDE SEQUENCE [LARGE SCALE GENOMIC DNA]</scope>
</reference>
<keyword evidence="7" id="KW-0812">Transmembrane</keyword>
<dbReference type="Gene3D" id="3.30.565.10">
    <property type="entry name" value="Histidine kinase-like ATPase, C-terminal domain"/>
    <property type="match status" value="1"/>
</dbReference>
<keyword evidence="11" id="KW-1133">Transmembrane helix</keyword>
<dbReference type="GO" id="GO:0000155">
    <property type="term" value="F:phosphorelay sensor kinase activity"/>
    <property type="evidence" value="ECO:0007669"/>
    <property type="project" value="InterPro"/>
</dbReference>
<feature type="domain" description="Response regulatory" evidence="17">
    <location>
        <begin position="465"/>
        <end position="583"/>
    </location>
</feature>
<proteinExistence type="predicted"/>
<keyword evidence="13" id="KW-0472">Membrane</keyword>
<evidence type="ECO:0000256" key="10">
    <source>
        <dbReference type="ARBA" id="ARBA00022840"/>
    </source>
</evidence>
<dbReference type="InterPro" id="IPR003661">
    <property type="entry name" value="HisK_dim/P_dom"/>
</dbReference>